<evidence type="ECO:0000256" key="3">
    <source>
        <dbReference type="ARBA" id="ARBA00022643"/>
    </source>
</evidence>
<keyword evidence="4" id="KW-0521">NADP</keyword>
<evidence type="ECO:0000259" key="6">
    <source>
        <dbReference type="Pfam" id="PF00724"/>
    </source>
</evidence>
<evidence type="ECO:0000256" key="5">
    <source>
        <dbReference type="ARBA" id="ARBA00023002"/>
    </source>
</evidence>
<dbReference type="GO" id="GO:0050661">
    <property type="term" value="F:NADP binding"/>
    <property type="evidence" value="ECO:0007669"/>
    <property type="project" value="InterPro"/>
</dbReference>
<dbReference type="Pfam" id="PF00724">
    <property type="entry name" value="Oxidored_FMN"/>
    <property type="match status" value="1"/>
</dbReference>
<feature type="domain" description="NADH:flavin oxidoreductase/NADH oxidase N-terminal" evidence="6">
    <location>
        <begin position="10"/>
        <end position="350"/>
    </location>
</feature>
<dbReference type="InterPro" id="IPR013785">
    <property type="entry name" value="Aldolase_TIM"/>
</dbReference>
<dbReference type="OrthoDB" id="8523426at2"/>
<dbReference type="PANTHER" id="PTHR43303:SF4">
    <property type="entry name" value="NADPH DEHYDROGENASE C23G7.10C-RELATED"/>
    <property type="match status" value="1"/>
</dbReference>
<dbReference type="InterPro" id="IPR044152">
    <property type="entry name" value="YqjM-like"/>
</dbReference>
<reference evidence="7 8" key="1">
    <citation type="submission" date="2017-05" db="EMBL/GenBank/DDBJ databases">
        <title>Complete and WGS of Bordetella genogroups.</title>
        <authorList>
            <person name="Spilker T."/>
            <person name="LiPuma J."/>
        </authorList>
    </citation>
    <scope>NUCLEOTIDE SEQUENCE [LARGE SCALE GENOMIC DNA]</scope>
    <source>
        <strain evidence="7 8">AU19157</strain>
    </source>
</reference>
<keyword evidence="8" id="KW-1185">Reference proteome</keyword>
<dbReference type="KEGG" id="bgv:CAL12_13295"/>
<accession>A0A1W6YKV0</accession>
<evidence type="ECO:0000256" key="2">
    <source>
        <dbReference type="ARBA" id="ARBA00022630"/>
    </source>
</evidence>
<name>A0A1W6YKV0_9BORD</name>
<protein>
    <submittedName>
        <fullName evidence="7">NADH:flavin oxidoreductase / NADH oxidase</fullName>
    </submittedName>
</protein>
<sequence length="399" mass="43635">MEEKPDVPLLFTPLTLRSVTLRNRIVASPMCQYHSVDGGPGAWQTINFGKFAVGGAALVFGEETAIEPHGRKTYQCAGLWNDEHVLAYRRINEFILEQGAVPAVQLGHSGGKGSCHGALQDFAPLTDASAEAGTPPWTCMVPSLREPPPVWPRMREMDASDIRRHLQDWKEAAARALDAGYQILEIHGAHGYIIHQFLSPLTNRRQDGYGGSRENRMRFALEVAETVRAAWPDHLPLFFRVSAVDGRGGIWDIDDTVALAAALRDRGVDVIDCSSGGLSGNTAMPVVRRVPGYQVPFAEAVRSQTGCPTMAVGLITEAEQAEAILRAGQADLIALARELIWNPNWPVHAAVRMMGQDAYRLLPPEQSMRLIRREVIAAMPLNRTGAPASPSDEALSERI</sequence>
<keyword evidence="2" id="KW-0285">Flavoprotein</keyword>
<dbReference type="Proteomes" id="UP000194151">
    <property type="component" value="Chromosome"/>
</dbReference>
<dbReference type="InterPro" id="IPR001155">
    <property type="entry name" value="OxRdtase_FMN_N"/>
</dbReference>
<dbReference type="SUPFAM" id="SSF51395">
    <property type="entry name" value="FMN-linked oxidoreductases"/>
    <property type="match status" value="1"/>
</dbReference>
<proteinExistence type="predicted"/>
<evidence type="ECO:0000256" key="1">
    <source>
        <dbReference type="ARBA" id="ARBA00001917"/>
    </source>
</evidence>
<organism evidence="7 8">
    <name type="scientific">Bordetella genomosp. 8</name>
    <dbReference type="NCBI Taxonomy" id="1416806"/>
    <lineage>
        <taxon>Bacteria</taxon>
        <taxon>Pseudomonadati</taxon>
        <taxon>Pseudomonadota</taxon>
        <taxon>Betaproteobacteria</taxon>
        <taxon>Burkholderiales</taxon>
        <taxon>Alcaligenaceae</taxon>
        <taxon>Bordetella</taxon>
    </lineage>
</organism>
<dbReference type="STRING" id="1416806.CAL12_13295"/>
<evidence type="ECO:0000256" key="4">
    <source>
        <dbReference type="ARBA" id="ARBA00022857"/>
    </source>
</evidence>
<dbReference type="GO" id="GO:0003959">
    <property type="term" value="F:NADPH dehydrogenase activity"/>
    <property type="evidence" value="ECO:0007669"/>
    <property type="project" value="InterPro"/>
</dbReference>
<dbReference type="AlphaFoldDB" id="A0A1W6YKV0"/>
<keyword evidence="5" id="KW-0560">Oxidoreductase</keyword>
<dbReference type="RefSeq" id="WP_086064877.1">
    <property type="nucleotide sequence ID" value="NZ_CP021108.1"/>
</dbReference>
<gene>
    <name evidence="7" type="ORF">CAL12_13295</name>
</gene>
<keyword evidence="3" id="KW-0288">FMN</keyword>
<dbReference type="EMBL" id="CP021108">
    <property type="protein sequence ID" value="ARP81692.1"/>
    <property type="molecule type" value="Genomic_DNA"/>
</dbReference>
<dbReference type="CDD" id="cd02932">
    <property type="entry name" value="OYE_YqiM_FMN"/>
    <property type="match status" value="1"/>
</dbReference>
<dbReference type="GO" id="GO:0010181">
    <property type="term" value="F:FMN binding"/>
    <property type="evidence" value="ECO:0007669"/>
    <property type="project" value="InterPro"/>
</dbReference>
<evidence type="ECO:0000313" key="8">
    <source>
        <dbReference type="Proteomes" id="UP000194151"/>
    </source>
</evidence>
<comment type="cofactor">
    <cofactor evidence="1">
        <name>FMN</name>
        <dbReference type="ChEBI" id="CHEBI:58210"/>
    </cofactor>
</comment>
<dbReference type="Gene3D" id="3.20.20.70">
    <property type="entry name" value="Aldolase class I"/>
    <property type="match status" value="1"/>
</dbReference>
<evidence type="ECO:0000313" key="7">
    <source>
        <dbReference type="EMBL" id="ARP81692.1"/>
    </source>
</evidence>
<dbReference type="PANTHER" id="PTHR43303">
    <property type="entry name" value="NADPH DEHYDROGENASE C23G7.10C-RELATED"/>
    <property type="match status" value="1"/>
</dbReference>